<organism evidence="1">
    <name type="scientific">marine sediment metagenome</name>
    <dbReference type="NCBI Taxonomy" id="412755"/>
    <lineage>
        <taxon>unclassified sequences</taxon>
        <taxon>metagenomes</taxon>
        <taxon>ecological metagenomes</taxon>
    </lineage>
</organism>
<comment type="caution">
    <text evidence="1">The sequence shown here is derived from an EMBL/GenBank/DDBJ whole genome shotgun (WGS) entry which is preliminary data.</text>
</comment>
<dbReference type="EMBL" id="LAZR01066579">
    <property type="protein sequence ID" value="KKK53299.1"/>
    <property type="molecule type" value="Genomic_DNA"/>
</dbReference>
<protein>
    <submittedName>
        <fullName evidence="1">Uncharacterized protein</fullName>
    </submittedName>
</protein>
<sequence length="186" mass="20287">NGEFKGRTTGTDPNLKNAKAVLEAAGALMKYIKEAPKKWGGNLGKKVQGEIKALVDQVAYGTGSKGGYSIVKMLQDLVLKGQPDYKEYEGALNTWLKSPDNSKSINAFLGKFATVLYDAKLSSSSKVLLTDGVETLIQQCSTFNTVIKDRAARNSATLEAIYSGEAKIIKKWFDTIQMMMSLFTSK</sequence>
<evidence type="ECO:0000313" key="1">
    <source>
        <dbReference type="EMBL" id="KKK53299.1"/>
    </source>
</evidence>
<dbReference type="AlphaFoldDB" id="A0A0F8YGJ8"/>
<reference evidence="1" key="1">
    <citation type="journal article" date="2015" name="Nature">
        <title>Complex archaea that bridge the gap between prokaryotes and eukaryotes.</title>
        <authorList>
            <person name="Spang A."/>
            <person name="Saw J.H."/>
            <person name="Jorgensen S.L."/>
            <person name="Zaremba-Niedzwiedzka K."/>
            <person name="Martijn J."/>
            <person name="Lind A.E."/>
            <person name="van Eijk R."/>
            <person name="Schleper C."/>
            <person name="Guy L."/>
            <person name="Ettema T.J."/>
        </authorList>
    </citation>
    <scope>NUCLEOTIDE SEQUENCE</scope>
</reference>
<name>A0A0F8YGJ8_9ZZZZ</name>
<gene>
    <name evidence="1" type="ORF">LCGC14_3096190</name>
</gene>
<accession>A0A0F8YGJ8</accession>
<proteinExistence type="predicted"/>
<feature type="non-terminal residue" evidence="1">
    <location>
        <position position="1"/>
    </location>
</feature>